<dbReference type="OrthoDB" id="9758917at2"/>
<keyword evidence="1" id="KW-0645">Protease</keyword>
<dbReference type="InterPro" id="IPR036034">
    <property type="entry name" value="PDZ_sf"/>
</dbReference>
<organism evidence="4 5">
    <name type="scientific">Romboutsia weinsteinii</name>
    <dbReference type="NCBI Taxonomy" id="2020949"/>
    <lineage>
        <taxon>Bacteria</taxon>
        <taxon>Bacillati</taxon>
        <taxon>Bacillota</taxon>
        <taxon>Clostridia</taxon>
        <taxon>Peptostreptococcales</taxon>
        <taxon>Peptostreptococcaceae</taxon>
        <taxon>Romboutsia</taxon>
    </lineage>
</organism>
<evidence type="ECO:0000256" key="1">
    <source>
        <dbReference type="ARBA" id="ARBA00022670"/>
    </source>
</evidence>
<dbReference type="Proteomes" id="UP000215694">
    <property type="component" value="Unassembled WGS sequence"/>
</dbReference>
<dbReference type="AlphaFoldDB" id="A0A371J1Q9"/>
<dbReference type="InterPro" id="IPR051201">
    <property type="entry name" value="Chloro_Bact_Ser_Proteases"/>
</dbReference>
<proteinExistence type="predicted"/>
<evidence type="ECO:0000313" key="4">
    <source>
        <dbReference type="EMBL" id="RDY26598.1"/>
    </source>
</evidence>
<evidence type="ECO:0000256" key="2">
    <source>
        <dbReference type="ARBA" id="ARBA00022801"/>
    </source>
</evidence>
<keyword evidence="5" id="KW-1185">Reference proteome</keyword>
<dbReference type="InterPro" id="IPR001478">
    <property type="entry name" value="PDZ"/>
</dbReference>
<evidence type="ECO:0000259" key="3">
    <source>
        <dbReference type="PROSITE" id="PS50106"/>
    </source>
</evidence>
<dbReference type="PRINTS" id="PR00834">
    <property type="entry name" value="PROTEASES2C"/>
</dbReference>
<dbReference type="Pfam" id="PF13180">
    <property type="entry name" value="PDZ_2"/>
    <property type="match status" value="1"/>
</dbReference>
<dbReference type="SUPFAM" id="SSF50156">
    <property type="entry name" value="PDZ domain-like"/>
    <property type="match status" value="1"/>
</dbReference>
<feature type="domain" description="PDZ" evidence="3">
    <location>
        <begin position="284"/>
        <end position="350"/>
    </location>
</feature>
<dbReference type="GO" id="GO:0004252">
    <property type="term" value="F:serine-type endopeptidase activity"/>
    <property type="evidence" value="ECO:0007669"/>
    <property type="project" value="InterPro"/>
</dbReference>
<dbReference type="Pfam" id="PF13365">
    <property type="entry name" value="Trypsin_2"/>
    <property type="match status" value="1"/>
</dbReference>
<dbReference type="InterPro" id="IPR001940">
    <property type="entry name" value="Peptidase_S1C"/>
</dbReference>
<reference evidence="4 5" key="1">
    <citation type="journal article" date="2017" name="Genome Announc.">
        <title>Draft Genome Sequence of Romboutsia weinsteinii sp. nov. Strain CCRI-19649(T) Isolated from Surface Water.</title>
        <authorList>
            <person name="Maheux A.F."/>
            <person name="Boudreau D.K."/>
            <person name="Berube E."/>
            <person name="Boissinot M."/>
            <person name="Cantin P."/>
            <person name="Raymond F."/>
            <person name="Corbeil J."/>
            <person name="Omar R.F."/>
            <person name="Bergeron M.G."/>
        </authorList>
    </citation>
    <scope>NUCLEOTIDE SEQUENCE [LARGE SCALE GENOMIC DNA]</scope>
    <source>
        <strain evidence="4 5">CCRI-19649</strain>
    </source>
</reference>
<dbReference type="PANTHER" id="PTHR43343">
    <property type="entry name" value="PEPTIDASE S12"/>
    <property type="match status" value="1"/>
</dbReference>
<accession>A0A371J1Q9</accession>
<dbReference type="EMBL" id="NOJY02000023">
    <property type="protein sequence ID" value="RDY26598.1"/>
    <property type="molecule type" value="Genomic_DNA"/>
</dbReference>
<name>A0A371J1Q9_9FIRM</name>
<dbReference type="SUPFAM" id="SSF50494">
    <property type="entry name" value="Trypsin-like serine proteases"/>
    <property type="match status" value="1"/>
</dbReference>
<evidence type="ECO:0000313" key="5">
    <source>
        <dbReference type="Proteomes" id="UP000215694"/>
    </source>
</evidence>
<dbReference type="GO" id="GO:0006508">
    <property type="term" value="P:proteolysis"/>
    <property type="evidence" value="ECO:0007669"/>
    <property type="project" value="UniProtKB-KW"/>
</dbReference>
<comment type="caution">
    <text evidence="4">The sequence shown here is derived from an EMBL/GenBank/DDBJ whole genome shotgun (WGS) entry which is preliminary data.</text>
</comment>
<dbReference type="Gene3D" id="2.30.42.10">
    <property type="match status" value="1"/>
</dbReference>
<dbReference type="SMART" id="SM00228">
    <property type="entry name" value="PDZ"/>
    <property type="match status" value="1"/>
</dbReference>
<keyword evidence="2" id="KW-0378">Hydrolase</keyword>
<dbReference type="InterPro" id="IPR009003">
    <property type="entry name" value="Peptidase_S1_PA"/>
</dbReference>
<dbReference type="PANTHER" id="PTHR43343:SF3">
    <property type="entry name" value="PROTEASE DO-LIKE 8, CHLOROPLASTIC"/>
    <property type="match status" value="1"/>
</dbReference>
<sequence length="359" mass="37228">MSRKRGIGLVVTVAIICSVLSSALTVVLMKNTLGNNSSSGKPTQIQVNDEGKTQNVYHAVTEKAMPSVVGITTTTVDRNNVFAIPTQSEGVGTGVIVDANGYILTNSHVVSDGKATSVNVLFNDGSTVEGTVFWNDPQLDLAIVKVEKTGLTPAELGDSDQVRTGDLSIAIGNPLGLEFQRSVTQGIISGLDRTITTEKTNMTGLIQTDASINPGNSGGPLLNDKGQVIGINTAKASQGEGLGFAIPINTAKPIVESIISSGKFEKVTLGIKGVDVATFEASTGTSLEAESGVYIAEVMDNTAAKSAGIQAGDVIVKVGDTNITSMSDLNKSLYGYSSGDKTKVVINRSGKEASIDVKF</sequence>
<dbReference type="Gene3D" id="2.40.10.120">
    <property type="match status" value="1"/>
</dbReference>
<dbReference type="PROSITE" id="PS50106">
    <property type="entry name" value="PDZ"/>
    <property type="match status" value="1"/>
</dbReference>
<dbReference type="RefSeq" id="WP_094369008.1">
    <property type="nucleotide sequence ID" value="NZ_NOJY02000023.1"/>
</dbReference>
<gene>
    <name evidence="4" type="ORF">CHL78_012685</name>
</gene>
<protein>
    <submittedName>
        <fullName evidence="4">PDZ domain-containing protein</fullName>
    </submittedName>
</protein>